<dbReference type="InParanoid" id="G0EHE9"/>
<sequence length="288" mass="32032">MASDGKTLRIALLHMKLKLLVKRTNLDRARKLLREAVSRNSGGIHVAVLPAFVNIGAFYLYYPEARAKNIVKHQAERIPGPTTEYLSKVAIENGVYIIGGPIIERAGPRIFMTTFVLAPNGEIIYKYRKLVLNEREKSYGISSGREVVTLEQLPRRIGVMSEDDLLAPEVARSLVLQGSTAIVLTLSFSQPINLVKNLLLARSIENHVPILALGGIVEHATERKEVPTIIVDPEQGTIAEEHSGEEKPLIVEMRVDKALNPGTSTNNNDNMRMAELLCRVLRELKMSR</sequence>
<keyword evidence="3" id="KW-0808">Transferase</keyword>
<dbReference type="CDD" id="cd07197">
    <property type="entry name" value="nitrilase"/>
    <property type="match status" value="1"/>
</dbReference>
<dbReference type="OrthoDB" id="39312at2157"/>
<dbReference type="PANTHER" id="PTHR23088:SF27">
    <property type="entry name" value="DEAMINATED GLUTATHIONE AMIDASE"/>
    <property type="match status" value="1"/>
</dbReference>
<dbReference type="InterPro" id="IPR036526">
    <property type="entry name" value="C-N_Hydrolase_sf"/>
</dbReference>
<feature type="transmembrane region" description="Helical" evidence="1">
    <location>
        <begin position="42"/>
        <end position="62"/>
    </location>
</feature>
<dbReference type="KEGG" id="pfm:Pyrfu_0655"/>
<keyword evidence="4" id="KW-1185">Reference proteome</keyword>
<evidence type="ECO:0000256" key="1">
    <source>
        <dbReference type="SAM" id="Phobius"/>
    </source>
</evidence>
<evidence type="ECO:0000313" key="3">
    <source>
        <dbReference type="EMBL" id="AEM38524.1"/>
    </source>
</evidence>
<dbReference type="InterPro" id="IPR003010">
    <property type="entry name" value="C-N_Hydrolase"/>
</dbReference>
<dbReference type="FunCoup" id="G0EHE9">
    <property type="interactions" value="34"/>
</dbReference>
<keyword evidence="3" id="KW-0449">Lipoprotein</keyword>
<dbReference type="STRING" id="694429.Pyrfu_0655"/>
<dbReference type="SUPFAM" id="SSF56317">
    <property type="entry name" value="Carbon-nitrogen hydrolase"/>
    <property type="match status" value="1"/>
</dbReference>
<dbReference type="Pfam" id="PF00795">
    <property type="entry name" value="CN_hydrolase"/>
    <property type="match status" value="1"/>
</dbReference>
<dbReference type="EMBL" id="CP002838">
    <property type="protein sequence ID" value="AEM38524.1"/>
    <property type="molecule type" value="Genomic_DNA"/>
</dbReference>
<dbReference type="GO" id="GO:0016746">
    <property type="term" value="F:acyltransferase activity"/>
    <property type="evidence" value="ECO:0007669"/>
    <property type="project" value="UniProtKB-KW"/>
</dbReference>
<keyword evidence="1" id="KW-1133">Transmembrane helix</keyword>
<organism evidence="3 4">
    <name type="scientific">Pyrolobus fumarii (strain DSM 11204 / 1A)</name>
    <dbReference type="NCBI Taxonomy" id="694429"/>
    <lineage>
        <taxon>Archaea</taxon>
        <taxon>Thermoproteota</taxon>
        <taxon>Thermoprotei</taxon>
        <taxon>Desulfurococcales</taxon>
        <taxon>Pyrodictiaceae</taxon>
        <taxon>Pyrolobus</taxon>
    </lineage>
</organism>
<dbReference type="AlphaFoldDB" id="G0EHE9"/>
<dbReference type="PROSITE" id="PS50263">
    <property type="entry name" value="CN_HYDROLASE"/>
    <property type="match status" value="1"/>
</dbReference>
<dbReference type="PANTHER" id="PTHR23088">
    <property type="entry name" value="NITRILASE-RELATED"/>
    <property type="match status" value="1"/>
</dbReference>
<dbReference type="HOGENOM" id="CLU_030130_3_1_2"/>
<feature type="domain" description="CN hydrolase" evidence="2">
    <location>
        <begin position="8"/>
        <end position="257"/>
    </location>
</feature>
<dbReference type="GeneID" id="11139118"/>
<gene>
    <name evidence="3" type="ordered locus">Pyrfu_0655</name>
</gene>
<dbReference type="Gene3D" id="3.60.110.10">
    <property type="entry name" value="Carbon-nitrogen hydrolase"/>
    <property type="match status" value="1"/>
</dbReference>
<protein>
    <submittedName>
        <fullName evidence="3">Nitrilase/cyanide hydratase and apolipoprotein N-acyltransferase</fullName>
    </submittedName>
</protein>
<reference evidence="3 4" key="1">
    <citation type="journal article" date="2011" name="Stand. Genomic Sci.">
        <title>Complete genome sequence of the hyperthermophilic chemolithoautotroph Pyrolobus fumarii type strain (1A).</title>
        <authorList>
            <person name="Anderson I."/>
            <person name="Goker M."/>
            <person name="Nolan M."/>
            <person name="Lucas S."/>
            <person name="Hammon N."/>
            <person name="Deshpande S."/>
            <person name="Cheng J.F."/>
            <person name="Tapia R."/>
            <person name="Han C."/>
            <person name="Goodwin L."/>
            <person name="Pitluck S."/>
            <person name="Huntemann M."/>
            <person name="Liolios K."/>
            <person name="Ivanova N."/>
            <person name="Pagani I."/>
            <person name="Mavromatis K."/>
            <person name="Ovchinikova G."/>
            <person name="Pati A."/>
            <person name="Chen A."/>
            <person name="Palaniappan K."/>
            <person name="Land M."/>
            <person name="Hauser L."/>
            <person name="Brambilla E.M."/>
            <person name="Huber H."/>
            <person name="Yasawong M."/>
            <person name="Rohde M."/>
            <person name="Spring S."/>
            <person name="Abt B."/>
            <person name="Sikorski J."/>
            <person name="Wirth R."/>
            <person name="Detter J.C."/>
            <person name="Woyke T."/>
            <person name="Bristow J."/>
            <person name="Eisen J.A."/>
            <person name="Markowitz V."/>
            <person name="Hugenholtz P."/>
            <person name="Kyrpides N.C."/>
            <person name="Klenk H.P."/>
            <person name="Lapidus A."/>
        </authorList>
    </citation>
    <scope>NUCLEOTIDE SEQUENCE [LARGE SCALE GENOMIC DNA]</scope>
    <source>
        <strain evidence="4">DSM 11204 / 1A</strain>
    </source>
</reference>
<dbReference type="eggNOG" id="arCOG00062">
    <property type="taxonomic scope" value="Archaea"/>
</dbReference>
<dbReference type="Proteomes" id="UP000001037">
    <property type="component" value="Chromosome"/>
</dbReference>
<keyword evidence="1" id="KW-0812">Transmembrane</keyword>
<evidence type="ECO:0000259" key="2">
    <source>
        <dbReference type="PROSITE" id="PS50263"/>
    </source>
</evidence>
<dbReference type="SMR" id="G0EHE9"/>
<accession>G0EHE9</accession>
<dbReference type="RefSeq" id="WP_014026201.1">
    <property type="nucleotide sequence ID" value="NC_015931.1"/>
</dbReference>
<evidence type="ECO:0000313" key="4">
    <source>
        <dbReference type="Proteomes" id="UP000001037"/>
    </source>
</evidence>
<proteinExistence type="predicted"/>
<keyword evidence="1" id="KW-0472">Membrane</keyword>
<name>G0EHE9_PYRF1</name>
<keyword evidence="3" id="KW-0012">Acyltransferase</keyword>